<evidence type="ECO:0000313" key="2">
    <source>
        <dbReference type="Proteomes" id="UP000004310"/>
    </source>
</evidence>
<dbReference type="InterPro" id="IPR021074">
    <property type="entry name" value="Formate_DH_dsu"/>
</dbReference>
<evidence type="ECO:0000313" key="1">
    <source>
        <dbReference type="EMBL" id="EAU43105.1"/>
    </source>
</evidence>
<reference evidence="1 2" key="1">
    <citation type="journal article" date="2010" name="J. Bacteriol.">
        <title>Genome sequence of Fulvimarina pelagi HTCC2506T, a Mn(II)-oxidizing alphaproteobacterium possessing an aerobic anoxygenic photosynthetic gene cluster and Xanthorhodopsin.</title>
        <authorList>
            <person name="Kang I."/>
            <person name="Oh H.M."/>
            <person name="Lim S.I."/>
            <person name="Ferriera S."/>
            <person name="Giovannoni S.J."/>
            <person name="Cho J.C."/>
        </authorList>
    </citation>
    <scope>NUCLEOTIDE SEQUENCE [LARGE SCALE GENOMIC DNA]</scope>
    <source>
        <strain evidence="1 2">HTCC2506</strain>
    </source>
</reference>
<dbReference type="Proteomes" id="UP000004310">
    <property type="component" value="Unassembled WGS sequence"/>
</dbReference>
<sequence length="87" mass="10109">MGGISMERDKLVYMGNQIAKFFQSTPEGARSQGVADHINKFWEPRMRTQLFQKVEAGETSEFHPLLLEALPRIRRPEKPLEERADHQ</sequence>
<organism evidence="1 2">
    <name type="scientific">Fulvimarina pelagi HTCC2506</name>
    <dbReference type="NCBI Taxonomy" id="314231"/>
    <lineage>
        <taxon>Bacteria</taxon>
        <taxon>Pseudomonadati</taxon>
        <taxon>Pseudomonadota</taxon>
        <taxon>Alphaproteobacteria</taxon>
        <taxon>Hyphomicrobiales</taxon>
        <taxon>Aurantimonadaceae</taxon>
        <taxon>Fulvimarina</taxon>
    </lineage>
</organism>
<dbReference type="STRING" id="217511.GCA_001463845_00700"/>
<keyword evidence="2" id="KW-1185">Reference proteome</keyword>
<dbReference type="Pfam" id="PF11390">
    <property type="entry name" value="FdsD"/>
    <property type="match status" value="1"/>
</dbReference>
<name>Q0G5F9_9HYPH</name>
<accession>Q0G5F9</accession>
<comment type="caution">
    <text evidence="1">The sequence shown here is derived from an EMBL/GenBank/DDBJ whole genome shotgun (WGS) entry which is preliminary data.</text>
</comment>
<protein>
    <submittedName>
        <fullName evidence="1">NAD-dependent formate dehydrogenase delta subunit</fullName>
    </submittedName>
</protein>
<dbReference type="EMBL" id="AATP01000001">
    <property type="protein sequence ID" value="EAU43105.1"/>
    <property type="molecule type" value="Genomic_DNA"/>
</dbReference>
<dbReference type="AlphaFoldDB" id="Q0G5F9"/>
<dbReference type="HOGENOM" id="CLU_166802_0_1_5"/>
<gene>
    <name evidence="1" type="ORF">FP2506_09686</name>
</gene>
<dbReference type="eggNOG" id="ENOG5032Z86">
    <property type="taxonomic scope" value="Bacteria"/>
</dbReference>
<proteinExistence type="predicted"/>